<comment type="caution">
    <text evidence="1">The sequence shown here is derived from an EMBL/GenBank/DDBJ whole genome shotgun (WGS) entry which is preliminary data.</text>
</comment>
<keyword evidence="2" id="KW-1185">Reference proteome</keyword>
<protein>
    <submittedName>
        <fullName evidence="1">Uncharacterized protein</fullName>
    </submittedName>
</protein>
<sequence length="37" mass="4452">MVIQYFCIQQQGGTHAIPKQTPHDYHFTYRNSKERNN</sequence>
<gene>
    <name evidence="1" type="ORF">C8N47_10340</name>
</gene>
<proteinExistence type="predicted"/>
<evidence type="ECO:0000313" key="1">
    <source>
        <dbReference type="EMBL" id="PTN09756.1"/>
    </source>
</evidence>
<organism evidence="1 2">
    <name type="scientific">Mangrovibacterium marinum</name>
    <dbReference type="NCBI Taxonomy" id="1639118"/>
    <lineage>
        <taxon>Bacteria</taxon>
        <taxon>Pseudomonadati</taxon>
        <taxon>Bacteroidota</taxon>
        <taxon>Bacteroidia</taxon>
        <taxon>Marinilabiliales</taxon>
        <taxon>Prolixibacteraceae</taxon>
        <taxon>Mangrovibacterium</taxon>
    </lineage>
</organism>
<dbReference type="AlphaFoldDB" id="A0A2T5C4I4"/>
<name>A0A2T5C4I4_9BACT</name>
<dbReference type="Proteomes" id="UP000243525">
    <property type="component" value="Unassembled WGS sequence"/>
</dbReference>
<evidence type="ECO:0000313" key="2">
    <source>
        <dbReference type="Proteomes" id="UP000243525"/>
    </source>
</evidence>
<dbReference type="EMBL" id="QAAD01000003">
    <property type="protein sequence ID" value="PTN09756.1"/>
    <property type="molecule type" value="Genomic_DNA"/>
</dbReference>
<reference evidence="1 2" key="1">
    <citation type="submission" date="2018-04" db="EMBL/GenBank/DDBJ databases">
        <title>Genomic Encyclopedia of Archaeal and Bacterial Type Strains, Phase II (KMG-II): from individual species to whole genera.</title>
        <authorList>
            <person name="Goeker M."/>
        </authorList>
    </citation>
    <scope>NUCLEOTIDE SEQUENCE [LARGE SCALE GENOMIC DNA]</scope>
    <source>
        <strain evidence="1 2">DSM 28823</strain>
    </source>
</reference>
<accession>A0A2T5C4I4</accession>